<gene>
    <name evidence="1" type="ORF">ESZ91_06950</name>
</gene>
<comment type="caution">
    <text evidence="1">The sequence shown here is derived from an EMBL/GenBank/DDBJ whole genome shotgun (WGS) entry which is preliminary data.</text>
</comment>
<keyword evidence="2" id="KW-1185">Reference proteome</keyword>
<evidence type="ECO:0000313" key="2">
    <source>
        <dbReference type="Proteomes" id="UP000291269"/>
    </source>
</evidence>
<reference evidence="1 2" key="1">
    <citation type="journal article" date="2019" name="Gut">
        <title>Antibiotics-induced monodominance of a novel gut bacterial order.</title>
        <authorList>
            <person name="Hildebrand F."/>
            <person name="Moitinho-Silva L."/>
            <person name="Blasche S."/>
            <person name="Jahn M.T."/>
            <person name="Gossmann T.I."/>
            <person name="Heuerta-Cepas J."/>
            <person name="Hercog R."/>
            <person name="Luetge M."/>
            <person name="Bahram M."/>
            <person name="Pryszlak A."/>
            <person name="Alves R.J."/>
            <person name="Waszak S.M."/>
            <person name="Zhu A."/>
            <person name="Ye L."/>
            <person name="Costea P.I."/>
            <person name="Aalvink S."/>
            <person name="Belzer C."/>
            <person name="Forslund S.K."/>
            <person name="Sunagawa S."/>
            <person name="Hentschel U."/>
            <person name="Merten C."/>
            <person name="Patil K.R."/>
            <person name="Benes V."/>
            <person name="Bork P."/>
        </authorList>
    </citation>
    <scope>NUCLEOTIDE SEQUENCE [LARGE SCALE GENOMIC DNA]</scope>
    <source>
        <strain evidence="1 2">HDS1380</strain>
    </source>
</reference>
<sequence length="70" mass="8327">MQGYVFVQSEEEYETGEQPQQGSCIRIDLEGLRFLCEKLKDYIEDYPNYHFRLKTSGGQNLYLCLRIKQN</sequence>
<dbReference type="EMBL" id="SDOZ01000002">
    <property type="protein sequence ID" value="RXZ62125.1"/>
    <property type="molecule type" value="Genomic_DNA"/>
</dbReference>
<accession>A0A4Q2KC28</accession>
<protein>
    <submittedName>
        <fullName evidence="1">Uncharacterized protein</fullName>
    </submittedName>
</protein>
<proteinExistence type="predicted"/>
<name>A0A4Q2KC28_9FIRM</name>
<dbReference type="Proteomes" id="UP000291269">
    <property type="component" value="Unassembled WGS sequence"/>
</dbReference>
<evidence type="ECO:0000313" key="1">
    <source>
        <dbReference type="EMBL" id="RXZ62125.1"/>
    </source>
</evidence>
<organism evidence="1 2">
    <name type="scientific">Candidatus Borkfalkia ceftriaxoniphila</name>
    <dbReference type="NCBI Taxonomy" id="2508949"/>
    <lineage>
        <taxon>Bacteria</taxon>
        <taxon>Bacillati</taxon>
        <taxon>Bacillota</taxon>
        <taxon>Clostridia</taxon>
        <taxon>Christensenellales</taxon>
        <taxon>Christensenellaceae</taxon>
        <taxon>Candidatus Borkfalkia</taxon>
    </lineage>
</organism>
<dbReference type="AlphaFoldDB" id="A0A4Q2KC28"/>